<feature type="chain" id="PRO_5047052732" evidence="2">
    <location>
        <begin position="28"/>
        <end position="333"/>
    </location>
</feature>
<dbReference type="CDD" id="cd13578">
    <property type="entry name" value="PBP2_Bug27"/>
    <property type="match status" value="1"/>
</dbReference>
<comment type="caution">
    <text evidence="3">The sequence shown here is derived from an EMBL/GenBank/DDBJ whole genome shotgun (WGS) entry which is preliminary data.</text>
</comment>
<comment type="similarity">
    <text evidence="1">Belongs to the UPF0065 (bug) family.</text>
</comment>
<dbReference type="PANTHER" id="PTHR42928:SF5">
    <property type="entry name" value="BLR1237 PROTEIN"/>
    <property type="match status" value="1"/>
</dbReference>
<reference evidence="3 4" key="1">
    <citation type="journal article" date="2021" name="Sci. Rep.">
        <title>The distribution of antibiotic resistance genes in chicken gut microbiota commensals.</title>
        <authorList>
            <person name="Juricova H."/>
            <person name="Matiasovicova J."/>
            <person name="Kubasova T."/>
            <person name="Cejkova D."/>
            <person name="Rychlik I."/>
        </authorList>
    </citation>
    <scope>NUCLEOTIDE SEQUENCE [LARGE SCALE GENOMIC DNA]</scope>
    <source>
        <strain evidence="3 4">An829</strain>
    </source>
</reference>
<feature type="signal peptide" evidence="2">
    <location>
        <begin position="1"/>
        <end position="27"/>
    </location>
</feature>
<evidence type="ECO:0000313" key="3">
    <source>
        <dbReference type="EMBL" id="MBM6703194.1"/>
    </source>
</evidence>
<dbReference type="Pfam" id="PF03401">
    <property type="entry name" value="TctC"/>
    <property type="match status" value="1"/>
</dbReference>
<proteinExistence type="inferred from homology"/>
<dbReference type="InterPro" id="IPR005064">
    <property type="entry name" value="BUG"/>
</dbReference>
<organism evidence="3 4">
    <name type="scientific">Sutterella massiliensis</name>
    <dbReference type="NCBI Taxonomy" id="1816689"/>
    <lineage>
        <taxon>Bacteria</taxon>
        <taxon>Pseudomonadati</taxon>
        <taxon>Pseudomonadota</taxon>
        <taxon>Betaproteobacteria</taxon>
        <taxon>Burkholderiales</taxon>
        <taxon>Sutterellaceae</taxon>
        <taxon>Sutterella</taxon>
    </lineage>
</organism>
<dbReference type="EMBL" id="JACJJC010000002">
    <property type="protein sequence ID" value="MBM6703194.1"/>
    <property type="molecule type" value="Genomic_DNA"/>
</dbReference>
<gene>
    <name evidence="3" type="ORF">H6A60_01540</name>
</gene>
<dbReference type="Proteomes" id="UP000715095">
    <property type="component" value="Unassembled WGS sequence"/>
</dbReference>
<dbReference type="InterPro" id="IPR042100">
    <property type="entry name" value="Bug_dom1"/>
</dbReference>
<protein>
    <submittedName>
        <fullName evidence="3">Tripartite tricarboxylate transporter substrate binding protein</fullName>
    </submittedName>
</protein>
<dbReference type="SUPFAM" id="SSF53850">
    <property type="entry name" value="Periplasmic binding protein-like II"/>
    <property type="match status" value="1"/>
</dbReference>
<dbReference type="RefSeq" id="WP_205101590.1">
    <property type="nucleotide sequence ID" value="NZ_JACJJC010000002.1"/>
</dbReference>
<dbReference type="PIRSF" id="PIRSF017082">
    <property type="entry name" value="YflP"/>
    <property type="match status" value="1"/>
</dbReference>
<sequence length="333" mass="34766">MKRRTLISAIGVVALSSAYFFPMTSYAAALKGEGGRPVRIVVPYPPGGPLDVSARAIADAVKDKLGTVVVENRPGAGGNVGVAYVSKADPDGYTLVMGAVATHAINPWLFKKLPYDAEKDFKPVTLVATAPNVLVITPAFSERTGIKSLKDLIAYAKAHPGELNYASGGNGSAGHMAGELLKNKAGIDMVHIPFAGASPALLSVLSGQTDLIFDNLASSAANIKAGKLIALAVTTKERTALLPDAPTMTEAGVPDFDIYTWFGLMVPAKTPDDIVKQLSDAIVPALSDPEMTKRFAAFGAEAAPTSPEDFGKLIAEEKAKYKTLVALSGARVD</sequence>
<dbReference type="PANTHER" id="PTHR42928">
    <property type="entry name" value="TRICARBOXYLATE-BINDING PROTEIN"/>
    <property type="match status" value="1"/>
</dbReference>
<keyword evidence="4" id="KW-1185">Reference proteome</keyword>
<evidence type="ECO:0000313" key="4">
    <source>
        <dbReference type="Proteomes" id="UP000715095"/>
    </source>
</evidence>
<evidence type="ECO:0000256" key="2">
    <source>
        <dbReference type="SAM" id="SignalP"/>
    </source>
</evidence>
<dbReference type="Gene3D" id="3.40.190.10">
    <property type="entry name" value="Periplasmic binding protein-like II"/>
    <property type="match status" value="1"/>
</dbReference>
<keyword evidence="2" id="KW-0732">Signal</keyword>
<name>A0ABS2DPG7_9BURK</name>
<accession>A0ABS2DPG7</accession>
<evidence type="ECO:0000256" key="1">
    <source>
        <dbReference type="ARBA" id="ARBA00006987"/>
    </source>
</evidence>
<dbReference type="Gene3D" id="3.40.190.150">
    <property type="entry name" value="Bordetella uptake gene, domain 1"/>
    <property type="match status" value="1"/>
</dbReference>